<dbReference type="PaxDb" id="2903-EOD21930"/>
<dbReference type="InterPro" id="IPR000668">
    <property type="entry name" value="Peptidase_C1A_C"/>
</dbReference>
<dbReference type="PROSITE" id="PS00639">
    <property type="entry name" value="THIOL_PROTEASE_HIS"/>
    <property type="match status" value="1"/>
</dbReference>
<keyword evidence="2" id="KW-1015">Disulfide bond</keyword>
<keyword evidence="6" id="KW-1185">Reference proteome</keyword>
<dbReference type="Pfam" id="PF08246">
    <property type="entry name" value="Inhibitor_I29"/>
    <property type="match status" value="1"/>
</dbReference>
<dbReference type="EnsemblProtists" id="EOD21930">
    <property type="protein sequence ID" value="EOD21930"/>
    <property type="gene ID" value="EMIHUDRAFT_458272"/>
</dbReference>
<dbReference type="GO" id="GO:0006508">
    <property type="term" value="P:proteolysis"/>
    <property type="evidence" value="ECO:0007669"/>
    <property type="project" value="InterPro"/>
</dbReference>
<dbReference type="Pfam" id="PF00112">
    <property type="entry name" value="Peptidase_C1"/>
    <property type="match status" value="1"/>
</dbReference>
<dbReference type="GO" id="GO:0008234">
    <property type="term" value="F:cysteine-type peptidase activity"/>
    <property type="evidence" value="ECO:0007669"/>
    <property type="project" value="InterPro"/>
</dbReference>
<dbReference type="InterPro" id="IPR013201">
    <property type="entry name" value="Prot_inhib_I29"/>
</dbReference>
<dbReference type="OMA" id="TCKFQPQ"/>
<dbReference type="PANTHER" id="PTHR12411">
    <property type="entry name" value="CYSTEINE PROTEASE FAMILY C1-RELATED"/>
    <property type="match status" value="1"/>
</dbReference>
<dbReference type="InterPro" id="IPR025660">
    <property type="entry name" value="Pept_his_AS"/>
</dbReference>
<reference evidence="6" key="1">
    <citation type="journal article" date="2013" name="Nature">
        <title>Pan genome of the phytoplankton Emiliania underpins its global distribution.</title>
        <authorList>
            <person name="Read B.A."/>
            <person name="Kegel J."/>
            <person name="Klute M.J."/>
            <person name="Kuo A."/>
            <person name="Lefebvre S.C."/>
            <person name="Maumus F."/>
            <person name="Mayer C."/>
            <person name="Miller J."/>
            <person name="Monier A."/>
            <person name="Salamov A."/>
            <person name="Young J."/>
            <person name="Aguilar M."/>
            <person name="Claverie J.M."/>
            <person name="Frickenhaus S."/>
            <person name="Gonzalez K."/>
            <person name="Herman E.K."/>
            <person name="Lin Y.C."/>
            <person name="Napier J."/>
            <person name="Ogata H."/>
            <person name="Sarno A.F."/>
            <person name="Shmutz J."/>
            <person name="Schroeder D."/>
            <person name="de Vargas C."/>
            <person name="Verret F."/>
            <person name="von Dassow P."/>
            <person name="Valentin K."/>
            <person name="Van de Peer Y."/>
            <person name="Wheeler G."/>
            <person name="Dacks J.B."/>
            <person name="Delwiche C.F."/>
            <person name="Dyhrman S.T."/>
            <person name="Glockner G."/>
            <person name="John U."/>
            <person name="Richards T."/>
            <person name="Worden A.Z."/>
            <person name="Zhang X."/>
            <person name="Grigoriev I.V."/>
            <person name="Allen A.E."/>
            <person name="Bidle K."/>
            <person name="Borodovsky M."/>
            <person name="Bowler C."/>
            <person name="Brownlee C."/>
            <person name="Cock J.M."/>
            <person name="Elias M."/>
            <person name="Gladyshev V.N."/>
            <person name="Groth M."/>
            <person name="Guda C."/>
            <person name="Hadaegh A."/>
            <person name="Iglesias-Rodriguez M.D."/>
            <person name="Jenkins J."/>
            <person name="Jones B.M."/>
            <person name="Lawson T."/>
            <person name="Leese F."/>
            <person name="Lindquist E."/>
            <person name="Lobanov A."/>
            <person name="Lomsadze A."/>
            <person name="Malik S.B."/>
            <person name="Marsh M.E."/>
            <person name="Mackinder L."/>
            <person name="Mock T."/>
            <person name="Mueller-Roeber B."/>
            <person name="Pagarete A."/>
            <person name="Parker M."/>
            <person name="Probert I."/>
            <person name="Quesneville H."/>
            <person name="Raines C."/>
            <person name="Rensing S.A."/>
            <person name="Riano-Pachon D.M."/>
            <person name="Richier S."/>
            <person name="Rokitta S."/>
            <person name="Shiraiwa Y."/>
            <person name="Soanes D.M."/>
            <person name="van der Giezen M."/>
            <person name="Wahlund T.M."/>
            <person name="Williams B."/>
            <person name="Wilson W."/>
            <person name="Wolfe G."/>
            <person name="Wurch L.L."/>
        </authorList>
    </citation>
    <scope>NUCLEOTIDE SEQUENCE</scope>
</reference>
<dbReference type="STRING" id="2903.R1E562"/>
<evidence type="ECO:0000256" key="1">
    <source>
        <dbReference type="ARBA" id="ARBA00008455"/>
    </source>
</evidence>
<feature type="domain" description="Peptidase C1A papain C-terminal" evidence="3">
    <location>
        <begin position="106"/>
        <end position="358"/>
    </location>
</feature>
<dbReference type="InterPro" id="IPR013128">
    <property type="entry name" value="Peptidase_C1A"/>
</dbReference>
<evidence type="ECO:0008006" key="7">
    <source>
        <dbReference type="Google" id="ProtNLM"/>
    </source>
</evidence>
<evidence type="ECO:0000256" key="2">
    <source>
        <dbReference type="ARBA" id="ARBA00023157"/>
    </source>
</evidence>
<dbReference type="RefSeq" id="XP_005774359.1">
    <property type="nucleotide sequence ID" value="XM_005774302.1"/>
</dbReference>
<evidence type="ECO:0000313" key="6">
    <source>
        <dbReference type="Proteomes" id="UP000013827"/>
    </source>
</evidence>
<dbReference type="SMART" id="SM00645">
    <property type="entry name" value="Pept_C1"/>
    <property type="match status" value="1"/>
</dbReference>
<dbReference type="PRINTS" id="PR00705">
    <property type="entry name" value="PAPAIN"/>
</dbReference>
<dbReference type="Gene3D" id="3.90.70.10">
    <property type="entry name" value="Cysteine proteinases"/>
    <property type="match status" value="1"/>
</dbReference>
<name>A0A0D3JEJ5_EMIH1</name>
<dbReference type="InterPro" id="IPR000169">
    <property type="entry name" value="Pept_cys_AS"/>
</dbReference>
<evidence type="ECO:0000259" key="3">
    <source>
        <dbReference type="SMART" id="SM00645"/>
    </source>
</evidence>
<organism evidence="5 6">
    <name type="scientific">Emiliania huxleyi (strain CCMP1516)</name>
    <dbReference type="NCBI Taxonomy" id="280463"/>
    <lineage>
        <taxon>Eukaryota</taxon>
        <taxon>Haptista</taxon>
        <taxon>Haptophyta</taxon>
        <taxon>Prymnesiophyceae</taxon>
        <taxon>Isochrysidales</taxon>
        <taxon>Noelaerhabdaceae</taxon>
        <taxon>Emiliania</taxon>
    </lineage>
</organism>
<dbReference type="SUPFAM" id="SSF54001">
    <property type="entry name" value="Cysteine proteinases"/>
    <property type="match status" value="1"/>
</dbReference>
<dbReference type="Proteomes" id="UP000013827">
    <property type="component" value="Unassembled WGS sequence"/>
</dbReference>
<dbReference type="InterPro" id="IPR039417">
    <property type="entry name" value="Peptidase_C1A_papain-like"/>
</dbReference>
<protein>
    <recommendedName>
        <fullName evidence="7">Peptidase C1A papain C-terminal domain-containing protein</fullName>
    </recommendedName>
</protein>
<dbReference type="HOGENOM" id="CLU_012184_1_1_1"/>
<proteinExistence type="inferred from homology"/>
<dbReference type="GeneID" id="17267470"/>
<dbReference type="KEGG" id="ehx:EMIHUDRAFT_458272"/>
<evidence type="ECO:0000259" key="4">
    <source>
        <dbReference type="SMART" id="SM00848"/>
    </source>
</evidence>
<feature type="domain" description="Cathepsin propeptide inhibitor" evidence="4">
    <location>
        <begin position="23"/>
        <end position="79"/>
    </location>
</feature>
<evidence type="ECO:0000313" key="5">
    <source>
        <dbReference type="EnsemblProtists" id="EOD21930"/>
    </source>
</evidence>
<dbReference type="PROSITE" id="PS00139">
    <property type="entry name" value="THIOL_PROTEASE_CYS"/>
    <property type="match status" value="1"/>
</dbReference>
<dbReference type="CDD" id="cd02248">
    <property type="entry name" value="Peptidase_C1A"/>
    <property type="match status" value="1"/>
</dbReference>
<dbReference type="InterPro" id="IPR038765">
    <property type="entry name" value="Papain-like_cys_pep_sf"/>
</dbReference>
<dbReference type="AlphaFoldDB" id="A0A0D3JEJ5"/>
<accession>A0A0D3JEJ5</accession>
<comment type="similarity">
    <text evidence="1">Belongs to the peptidase C1 family.</text>
</comment>
<sequence length="360" mass="39554">MLYFLISPLAYSPPEPADVDAQWRSWQLQHRKNYASEADIAARRLTWLESRELVEEQNARPDSWTAELNEFADLTWPEFQAERLMAPQNCSATHVASWSFDASAKLPEALDWRQKILAPWPVKNQAHCGSCWTFSTVGSMEAHVYLKYGAMKNLSEQQLVDCAGAFHNHGCNGGLPSQAFEYIHFAGTLDTPSRRAVYPYVGKTGKTCAYDKQGVAKVAAKESKKTDSPIQGWEADRDPTCTSRVSAINNITAYDEAALLAAVGSRGPVSIAFQVSADFRFYKKGVYDGVCKASPSDVNHAVVAVGYGVSPADGGREGGKPFFIVRNSWGPTWGEEGYFRIARGKNKCGLADCASFPSIA</sequence>
<dbReference type="SMART" id="SM00848">
    <property type="entry name" value="Inhibitor_I29"/>
    <property type="match status" value="1"/>
</dbReference>
<reference evidence="5" key="2">
    <citation type="submission" date="2024-10" db="UniProtKB">
        <authorList>
            <consortium name="EnsemblProtists"/>
        </authorList>
    </citation>
    <scope>IDENTIFICATION</scope>
</reference>
<dbReference type="eggNOG" id="KOG1543">
    <property type="taxonomic scope" value="Eukaryota"/>
</dbReference>